<dbReference type="EMBL" id="CP003108">
    <property type="protein sequence ID" value="AET70539.1"/>
    <property type="molecule type" value="Genomic_DNA"/>
</dbReference>
<evidence type="ECO:0000313" key="11">
    <source>
        <dbReference type="Proteomes" id="UP000006346"/>
    </source>
</evidence>
<evidence type="ECO:0000256" key="1">
    <source>
        <dbReference type="ARBA" id="ARBA00004651"/>
    </source>
</evidence>
<dbReference type="PANTHER" id="PTHR32309:SF13">
    <property type="entry name" value="FERRIC ENTEROBACTIN TRANSPORT PROTEIN FEPE"/>
    <property type="match status" value="1"/>
</dbReference>
<dbReference type="GO" id="GO:0004713">
    <property type="term" value="F:protein tyrosine kinase activity"/>
    <property type="evidence" value="ECO:0007669"/>
    <property type="project" value="TreeGrafter"/>
</dbReference>
<dbReference type="KEGG" id="dor:Desor_5150"/>
<evidence type="ECO:0000256" key="4">
    <source>
        <dbReference type="ARBA" id="ARBA00022692"/>
    </source>
</evidence>
<evidence type="ECO:0000259" key="9">
    <source>
        <dbReference type="Pfam" id="PF13807"/>
    </source>
</evidence>
<comment type="similarity">
    <text evidence="2">Belongs to the CpsC/CapA family.</text>
</comment>
<proteinExistence type="inferred from homology"/>
<keyword evidence="6 7" id="KW-0472">Membrane</keyword>
<feature type="transmembrane region" description="Helical" evidence="7">
    <location>
        <begin position="177"/>
        <end position="198"/>
    </location>
</feature>
<keyword evidence="4 7" id="KW-0812">Transmembrane</keyword>
<dbReference type="PANTHER" id="PTHR32309">
    <property type="entry name" value="TYROSINE-PROTEIN KINASE"/>
    <property type="match status" value="1"/>
</dbReference>
<dbReference type="Pfam" id="PF02706">
    <property type="entry name" value="Wzz"/>
    <property type="match status" value="1"/>
</dbReference>
<dbReference type="RefSeq" id="WP_014187343.1">
    <property type="nucleotide sequence ID" value="NC_016584.1"/>
</dbReference>
<evidence type="ECO:0000256" key="5">
    <source>
        <dbReference type="ARBA" id="ARBA00022989"/>
    </source>
</evidence>
<feature type="domain" description="Tyrosine-protein kinase G-rich" evidence="9">
    <location>
        <begin position="152"/>
        <end position="197"/>
    </location>
</feature>
<dbReference type="OrthoDB" id="2360475at2"/>
<evidence type="ECO:0000256" key="6">
    <source>
        <dbReference type="ARBA" id="ARBA00023136"/>
    </source>
</evidence>
<dbReference type="HOGENOM" id="CLU_082668_1_1_9"/>
<evidence type="ECO:0000256" key="7">
    <source>
        <dbReference type="SAM" id="Phobius"/>
    </source>
</evidence>
<evidence type="ECO:0000259" key="8">
    <source>
        <dbReference type="Pfam" id="PF02706"/>
    </source>
</evidence>
<dbReference type="Pfam" id="PF13807">
    <property type="entry name" value="GNVR"/>
    <property type="match status" value="1"/>
</dbReference>
<keyword evidence="11" id="KW-1185">Reference proteome</keyword>
<dbReference type="InterPro" id="IPR050445">
    <property type="entry name" value="Bact_polysacc_biosynth/exp"/>
</dbReference>
<evidence type="ECO:0000256" key="3">
    <source>
        <dbReference type="ARBA" id="ARBA00022475"/>
    </source>
</evidence>
<gene>
    <name evidence="10" type="ordered locus">Desor_5150</name>
</gene>
<organism evidence="10 11">
    <name type="scientific">Desulfosporosinus orientis (strain ATCC 19365 / DSM 765 / NCIMB 8382 / VKM B-1628 / Singapore I)</name>
    <name type="common">Desulfotomaculum orientis</name>
    <dbReference type="NCBI Taxonomy" id="768706"/>
    <lineage>
        <taxon>Bacteria</taxon>
        <taxon>Bacillati</taxon>
        <taxon>Bacillota</taxon>
        <taxon>Clostridia</taxon>
        <taxon>Eubacteriales</taxon>
        <taxon>Desulfitobacteriaceae</taxon>
        <taxon>Desulfosporosinus</taxon>
    </lineage>
</organism>
<feature type="domain" description="Polysaccharide chain length determinant N-terminal" evidence="8">
    <location>
        <begin position="4"/>
        <end position="99"/>
    </location>
</feature>
<evidence type="ECO:0000313" key="10">
    <source>
        <dbReference type="EMBL" id="AET70539.1"/>
    </source>
</evidence>
<dbReference type="AlphaFoldDB" id="G7WJV2"/>
<dbReference type="InterPro" id="IPR003856">
    <property type="entry name" value="LPS_length_determ_N"/>
</dbReference>
<evidence type="ECO:0000256" key="2">
    <source>
        <dbReference type="ARBA" id="ARBA00006683"/>
    </source>
</evidence>
<dbReference type="GO" id="GO:0005886">
    <property type="term" value="C:plasma membrane"/>
    <property type="evidence" value="ECO:0007669"/>
    <property type="project" value="UniProtKB-SubCell"/>
</dbReference>
<dbReference type="Proteomes" id="UP000006346">
    <property type="component" value="Chromosome"/>
</dbReference>
<feature type="transmembrane region" description="Helical" evidence="7">
    <location>
        <begin position="18"/>
        <end position="40"/>
    </location>
</feature>
<dbReference type="eggNOG" id="COG3944">
    <property type="taxonomic scope" value="Bacteria"/>
</dbReference>
<dbReference type="InterPro" id="IPR032807">
    <property type="entry name" value="GNVR"/>
</dbReference>
<dbReference type="STRING" id="768706.Desor_5150"/>
<keyword evidence="5 7" id="KW-1133">Transmembrane helix</keyword>
<accession>G7WJV2</accession>
<comment type="subcellular location">
    <subcellularLocation>
        <location evidence="1">Cell membrane</location>
        <topology evidence="1">Multi-pass membrane protein</topology>
    </subcellularLocation>
</comment>
<name>G7WJV2_DESOD</name>
<sequence>MEEKLDLKQYWDMLRRRWIIVVALPLIAALTSGVISFFVLKPVYQASTTLIVGKKAAEPGQEAAKILDNNVLLANQQLAKTYALIAQSRTVEEKVIKELNLELTVEGLDPMISINPVKATEILEIRVRNTSPEQAAAIANTMAQEFSKAVIDIKKVDSVSVVDTAVVPAKPVKPNQLLNILIAFVAGLIASFGLVFLLEYLDNTVKTSGDVEKLLGIPVLGIIPDYGVKKIRARGDGLIGLFVNHL</sequence>
<protein>
    <submittedName>
        <fullName evidence="10">Capsular polysaccharide biosynthesis protein</fullName>
    </submittedName>
</protein>
<reference evidence="10 11" key="2">
    <citation type="journal article" date="2012" name="J. Bacteriol.">
        <title>Complete genome sequences of Desulfosporosinus orientis DSM765T, Desulfosporosinus youngiae DSM17734T, Desulfosporosinus meridiei DSM13257T, and Desulfosporosinus acidiphilus DSM22704T.</title>
        <authorList>
            <person name="Pester M."/>
            <person name="Brambilla E."/>
            <person name="Alazard D."/>
            <person name="Rattei T."/>
            <person name="Weinmaier T."/>
            <person name="Han J."/>
            <person name="Lucas S."/>
            <person name="Lapidus A."/>
            <person name="Cheng J.F."/>
            <person name="Goodwin L."/>
            <person name="Pitluck S."/>
            <person name="Peters L."/>
            <person name="Ovchinnikova G."/>
            <person name="Teshima H."/>
            <person name="Detter J.C."/>
            <person name="Han C.S."/>
            <person name="Tapia R."/>
            <person name="Land M.L."/>
            <person name="Hauser L."/>
            <person name="Kyrpides N.C."/>
            <person name="Ivanova N.N."/>
            <person name="Pagani I."/>
            <person name="Huntmann M."/>
            <person name="Wei C.L."/>
            <person name="Davenport K.W."/>
            <person name="Daligault H."/>
            <person name="Chain P.S."/>
            <person name="Chen A."/>
            <person name="Mavromatis K."/>
            <person name="Markowitz V."/>
            <person name="Szeto E."/>
            <person name="Mikhailova N."/>
            <person name="Pati A."/>
            <person name="Wagner M."/>
            <person name="Woyke T."/>
            <person name="Ollivier B."/>
            <person name="Klenk H.P."/>
            <person name="Spring S."/>
            <person name="Loy A."/>
        </authorList>
    </citation>
    <scope>NUCLEOTIDE SEQUENCE [LARGE SCALE GENOMIC DNA]</scope>
    <source>
        <strain evidence="11">ATCC 19365 / DSM 765 / NCIMB 8382 / VKM B-1628</strain>
    </source>
</reference>
<dbReference type="PATRIC" id="fig|768706.3.peg.5245"/>
<keyword evidence="3" id="KW-1003">Cell membrane</keyword>
<reference evidence="11" key="1">
    <citation type="submission" date="2011-11" db="EMBL/GenBank/DDBJ databases">
        <title>Complete sequence of Desulfosporosinus orientis DSM 765.</title>
        <authorList>
            <person name="Lucas S."/>
            <person name="Han J."/>
            <person name="Lapidus A."/>
            <person name="Cheng J.-F."/>
            <person name="Goodwin L."/>
            <person name="Pitluck S."/>
            <person name="Peters L."/>
            <person name="Ovchinnikova G."/>
            <person name="Teshima H."/>
            <person name="Detter J.C."/>
            <person name="Han C."/>
            <person name="Tapia R."/>
            <person name="Land M."/>
            <person name="Hauser L."/>
            <person name="Kyrpides N."/>
            <person name="Ivanova N."/>
            <person name="Pagani I."/>
            <person name="Pester M."/>
            <person name="Spring S."/>
            <person name="Ollivier B."/>
            <person name="Rattei T."/>
            <person name="Klenk H.-P."/>
            <person name="Wagner M."/>
            <person name="Loy A."/>
            <person name="Woyke T."/>
        </authorList>
    </citation>
    <scope>NUCLEOTIDE SEQUENCE [LARGE SCALE GENOMIC DNA]</scope>
    <source>
        <strain evidence="11">ATCC 19365 / DSM 765 / NCIMB 8382 / VKM B-1628</strain>
    </source>
</reference>